<name>A0AB36V3U3_BACTU</name>
<dbReference type="GO" id="GO:0005524">
    <property type="term" value="F:ATP binding"/>
    <property type="evidence" value="ECO:0007669"/>
    <property type="project" value="UniProtKB-KW"/>
</dbReference>
<dbReference type="EMBL" id="NUPM01000028">
    <property type="protein sequence ID" value="PGZ00040.1"/>
    <property type="molecule type" value="Genomic_DNA"/>
</dbReference>
<dbReference type="Proteomes" id="UP000223445">
    <property type="component" value="Unassembled WGS sequence"/>
</dbReference>
<evidence type="ECO:0000313" key="1">
    <source>
        <dbReference type="EMBL" id="PGZ00040.1"/>
    </source>
</evidence>
<comment type="caution">
    <text evidence="1">The sequence shown here is derived from an EMBL/GenBank/DDBJ whole genome shotgun (WGS) entry which is preliminary data.</text>
</comment>
<gene>
    <name evidence="1" type="ORF">COE48_27270</name>
</gene>
<proteinExistence type="predicted"/>
<reference evidence="1 2" key="1">
    <citation type="submission" date="2017-09" db="EMBL/GenBank/DDBJ databases">
        <title>Large-scale bioinformatics analysis of Bacillus genomes uncovers conserved roles of natural products in bacterial physiology.</title>
        <authorList>
            <consortium name="Agbiome Team Llc"/>
            <person name="Bleich R.M."/>
            <person name="Grubbs K.J."/>
            <person name="Santa Maria K.C."/>
            <person name="Allen S.E."/>
            <person name="Farag S."/>
            <person name="Shank E.A."/>
            <person name="Bowers A."/>
        </authorList>
    </citation>
    <scope>NUCLEOTIDE SEQUENCE [LARGE SCALE GENOMIC DNA]</scope>
    <source>
        <strain evidence="1 2">AFS030179</strain>
    </source>
</reference>
<keyword evidence="1" id="KW-0067">ATP-binding</keyword>
<sequence length="855" mass="98202">MRESLLPVAKKSLPDQEQKFYYPALYLGGVPAELPPKKKKKWWKRTETISWSDFFQVEQNKMVVYRIIPHSNVSNNTRRLWKSIYKMYEMYESPGTRLERDGLRFVYREKDSFWFDVIFKQENGQKKVEFYVSTSEYQAIKLKRKLENKMSVTIKEASLEQIQVPEENTIVQELKYLKHDIFSLNTNANEQKTPIAAVLNTIDELQFDGDFARLSICNEAENRQKWIKNASWAYEKLSKGKVPQRATLNSKMIIGASKKTIGGFVNEVNYLISDLFNALSNTFFKSDKSYSKEKVIDKPFSLEDEINSRHISTASREKLNNPTFKSHIRIAAHSQDRLTRETISETLSLSFSEIADNNELHGVKINIKSRKKEVIQELNTMHLSKRTKMNGNVNLISTDEMAKLAMQMPTAELQRRYEEALNVKKRTETDIPSVLCDPNGILLGESELKDKRIPIYFPVKNPDELYKGYTFIGQQGSGKDTAIKNWVVDGCLNHGISAIIPEVICEAGERGMADGIRDALPPDKIIDIDLSDENYIVPMDLTEVIEKLGRKGASRFADEVIDFFGDMEKMARSKRYLKAAAKASGGSLFNIKRILEDEEFRVSTIEQLLQDGNKRLAEELLSWGDNEELGSKADAVLNRLDDFFGNDTLYDIFSQKPKEEVDFAKWMQEGKVVIIRIPNRKLGELASKTLVHWITLKTFMTRMLMSKEEQSRGCFVVFNEPEQYTTEGLTKLMGRIGTEGRKERLGALYAFHHWNKLPHSLQENLQGGGVQQILFSNDHIKTFELSQHRLEPTISIDDAARLPRFHAIISVRAGGDLQHAFICKMKPPVEQKYSNSSLTKQHTQLYGRSWEELQG</sequence>
<organism evidence="1 2">
    <name type="scientific">Bacillus thuringiensis</name>
    <dbReference type="NCBI Taxonomy" id="1428"/>
    <lineage>
        <taxon>Bacteria</taxon>
        <taxon>Bacillati</taxon>
        <taxon>Bacillota</taxon>
        <taxon>Bacilli</taxon>
        <taxon>Bacillales</taxon>
        <taxon>Bacillaceae</taxon>
        <taxon>Bacillus</taxon>
        <taxon>Bacillus cereus group</taxon>
    </lineage>
</organism>
<dbReference type="AlphaFoldDB" id="A0AB36V3U3"/>
<keyword evidence="1" id="KW-0547">Nucleotide-binding</keyword>
<accession>A0AB36V3U3</accession>
<protein>
    <submittedName>
        <fullName evidence="1">ATP-binding protein</fullName>
    </submittedName>
</protein>
<evidence type="ECO:0000313" key="2">
    <source>
        <dbReference type="Proteomes" id="UP000223445"/>
    </source>
</evidence>